<name>A0ABY5JZ65_9BACI</name>
<dbReference type="EMBL" id="CP101914">
    <property type="protein sequence ID" value="UUI04346.1"/>
    <property type="molecule type" value="Genomic_DNA"/>
</dbReference>
<feature type="transmembrane region" description="Helical" evidence="5">
    <location>
        <begin position="66"/>
        <end position="87"/>
    </location>
</feature>
<dbReference type="Pfam" id="PF02674">
    <property type="entry name" value="Colicin_V"/>
    <property type="match status" value="1"/>
</dbReference>
<accession>A0ABY5JZ65</accession>
<evidence type="ECO:0000256" key="3">
    <source>
        <dbReference type="ARBA" id="ARBA00022989"/>
    </source>
</evidence>
<sequence length="163" mass="17810">MILTLIISLILIGGFFIGLRQGFVLQFVNITGFIVSLVIASLFFNDVAPHLTWIPYPGESGSYVAGIYYQAIAFLILLIGTKILWNILGSILNALANLPLISFVNRWIGGAFGFVKIYLVLFLFLNLAALVPMASLQQAVSDSTLAQTMLQHTPVLSAKIDHL</sequence>
<evidence type="ECO:0000256" key="2">
    <source>
        <dbReference type="ARBA" id="ARBA00022692"/>
    </source>
</evidence>
<dbReference type="InterPro" id="IPR003825">
    <property type="entry name" value="Colicin-V_CvpA"/>
</dbReference>
<feature type="transmembrane region" description="Helical" evidence="5">
    <location>
        <begin position="107"/>
        <end position="131"/>
    </location>
</feature>
<dbReference type="RefSeq" id="WP_256709261.1">
    <property type="nucleotide sequence ID" value="NZ_CP101914.1"/>
</dbReference>
<evidence type="ECO:0000256" key="1">
    <source>
        <dbReference type="ARBA" id="ARBA00004141"/>
    </source>
</evidence>
<organism evidence="6 7">
    <name type="scientific">Oceanobacillus jeddahense</name>
    <dbReference type="NCBI Taxonomy" id="1462527"/>
    <lineage>
        <taxon>Bacteria</taxon>
        <taxon>Bacillati</taxon>
        <taxon>Bacillota</taxon>
        <taxon>Bacilli</taxon>
        <taxon>Bacillales</taxon>
        <taxon>Bacillaceae</taxon>
        <taxon>Oceanobacillus</taxon>
    </lineage>
</organism>
<keyword evidence="7" id="KW-1185">Reference proteome</keyword>
<keyword evidence="4 5" id="KW-0472">Membrane</keyword>
<keyword evidence="3 5" id="KW-1133">Transmembrane helix</keyword>
<comment type="subcellular location">
    <subcellularLocation>
        <location evidence="1">Membrane</location>
        <topology evidence="1">Multi-pass membrane protein</topology>
    </subcellularLocation>
</comment>
<proteinExistence type="predicted"/>
<dbReference type="PANTHER" id="PTHR37306">
    <property type="entry name" value="COLICIN V PRODUCTION PROTEIN"/>
    <property type="match status" value="1"/>
</dbReference>
<evidence type="ECO:0000256" key="4">
    <source>
        <dbReference type="ARBA" id="ARBA00023136"/>
    </source>
</evidence>
<feature type="transmembrane region" description="Helical" evidence="5">
    <location>
        <begin position="32"/>
        <end position="54"/>
    </location>
</feature>
<evidence type="ECO:0000256" key="5">
    <source>
        <dbReference type="SAM" id="Phobius"/>
    </source>
</evidence>
<protein>
    <submittedName>
        <fullName evidence="6">CvpA family protein</fullName>
    </submittedName>
</protein>
<dbReference type="Proteomes" id="UP001059773">
    <property type="component" value="Chromosome"/>
</dbReference>
<evidence type="ECO:0000313" key="7">
    <source>
        <dbReference type="Proteomes" id="UP001059773"/>
    </source>
</evidence>
<dbReference type="PANTHER" id="PTHR37306:SF1">
    <property type="entry name" value="COLICIN V PRODUCTION PROTEIN"/>
    <property type="match status" value="1"/>
</dbReference>
<reference evidence="6" key="1">
    <citation type="submission" date="2022-07" db="EMBL/GenBank/DDBJ databases">
        <title>FELIX.</title>
        <authorList>
            <person name="Wan K.H."/>
            <person name="Park S."/>
            <person name="Lawrence Q."/>
            <person name="Eichenberger J.P."/>
            <person name="Booth B.W."/>
            <person name="Piaggio A.J."/>
            <person name="Chandler J.C."/>
            <person name="Franklin A.B."/>
            <person name="Celniker S.E."/>
        </authorList>
    </citation>
    <scope>NUCLEOTIDE SEQUENCE</scope>
    <source>
        <strain evidence="6">QA-1986 374</strain>
    </source>
</reference>
<evidence type="ECO:0000313" key="6">
    <source>
        <dbReference type="EMBL" id="UUI04346.1"/>
    </source>
</evidence>
<gene>
    <name evidence="6" type="ORF">NP439_06750</name>
</gene>
<keyword evidence="2 5" id="KW-0812">Transmembrane</keyword>